<gene>
    <name evidence="1" type="ORF">DSO57_1024453</name>
</gene>
<dbReference type="Proteomes" id="UP001165960">
    <property type="component" value="Unassembled WGS sequence"/>
</dbReference>
<comment type="caution">
    <text evidence="1">The sequence shown here is derived from an EMBL/GenBank/DDBJ whole genome shotgun (WGS) entry which is preliminary data.</text>
</comment>
<protein>
    <submittedName>
        <fullName evidence="1">Uncharacterized protein</fullName>
    </submittedName>
</protein>
<dbReference type="EMBL" id="QTSX02005812">
    <property type="protein sequence ID" value="KAJ9057245.1"/>
    <property type="molecule type" value="Genomic_DNA"/>
</dbReference>
<reference evidence="1" key="1">
    <citation type="submission" date="2022-04" db="EMBL/GenBank/DDBJ databases">
        <title>Genome of the entomopathogenic fungus Entomophthora muscae.</title>
        <authorList>
            <person name="Elya C."/>
            <person name="Lovett B.R."/>
            <person name="Lee E."/>
            <person name="Macias A.M."/>
            <person name="Hajek A.E."/>
            <person name="De Bivort B.L."/>
            <person name="Kasson M.T."/>
            <person name="De Fine Licht H.H."/>
            <person name="Stajich J.E."/>
        </authorList>
    </citation>
    <scope>NUCLEOTIDE SEQUENCE</scope>
    <source>
        <strain evidence="1">Berkeley</strain>
    </source>
</reference>
<evidence type="ECO:0000313" key="2">
    <source>
        <dbReference type="Proteomes" id="UP001165960"/>
    </source>
</evidence>
<accession>A0ACC2S4J6</accession>
<name>A0ACC2S4J6_9FUNG</name>
<evidence type="ECO:0000313" key="1">
    <source>
        <dbReference type="EMBL" id="KAJ9057245.1"/>
    </source>
</evidence>
<sequence>MPVSSQGYAWRELWVITDQTLNKMLAGGKQAGGLAREIIQKIQDWARFSPTEEAEEDIQDQSSGEADQNRSRAGNRVKITNLLLGTTFLRSPGDLEHFSGYGRGQTNGSKKLWGNHTTFKINVLVKQD</sequence>
<proteinExistence type="predicted"/>
<organism evidence="1 2">
    <name type="scientific">Entomophthora muscae</name>
    <dbReference type="NCBI Taxonomy" id="34485"/>
    <lineage>
        <taxon>Eukaryota</taxon>
        <taxon>Fungi</taxon>
        <taxon>Fungi incertae sedis</taxon>
        <taxon>Zoopagomycota</taxon>
        <taxon>Entomophthoromycotina</taxon>
        <taxon>Entomophthoromycetes</taxon>
        <taxon>Entomophthorales</taxon>
        <taxon>Entomophthoraceae</taxon>
        <taxon>Entomophthora</taxon>
    </lineage>
</organism>
<keyword evidence="2" id="KW-1185">Reference proteome</keyword>